<dbReference type="EMBL" id="LVYU01000113">
    <property type="protein sequence ID" value="KZA98570.1"/>
    <property type="molecule type" value="Genomic_DNA"/>
</dbReference>
<reference evidence="1" key="1">
    <citation type="submission" date="2016-03" db="EMBL/GenBank/DDBJ databases">
        <title>Microsymbionts genomes from the relict species Vavilovia formosa.</title>
        <authorList>
            <person name="Chirak E."/>
            <person name="Kimeklis A."/>
            <person name="Kopat V."/>
            <person name="Andronov E."/>
        </authorList>
    </citation>
    <scope>NUCLEOTIDE SEQUENCE [LARGE SCALE GENOMIC DNA]</scope>
    <source>
        <strain evidence="1">Vaf12</strain>
    </source>
</reference>
<proteinExistence type="predicted"/>
<gene>
    <name evidence="1" type="ORF">A4A59_26485</name>
</gene>
<accession>A0A154IDB4</accession>
<organism evidence="1">
    <name type="scientific">Rhizobium leguminosarum</name>
    <dbReference type="NCBI Taxonomy" id="384"/>
    <lineage>
        <taxon>Bacteria</taxon>
        <taxon>Pseudomonadati</taxon>
        <taxon>Pseudomonadota</taxon>
        <taxon>Alphaproteobacteria</taxon>
        <taxon>Hyphomicrobiales</taxon>
        <taxon>Rhizobiaceae</taxon>
        <taxon>Rhizobium/Agrobacterium group</taxon>
        <taxon>Rhizobium</taxon>
    </lineage>
</organism>
<evidence type="ECO:0000313" key="1">
    <source>
        <dbReference type="EMBL" id="KZA98570.1"/>
    </source>
</evidence>
<name>A0A154IDB4_RHILE</name>
<comment type="caution">
    <text evidence="1">The sequence shown here is derived from an EMBL/GenBank/DDBJ whole genome shotgun (WGS) entry which is preliminary data.</text>
</comment>
<protein>
    <submittedName>
        <fullName evidence="1">Uncharacterized protein</fullName>
    </submittedName>
</protein>
<sequence length="184" mass="20341">MDQSCRRWSLRYAVSAGTAGIFWTTSDDDAELRRDDIQPLGRILADTMQAAATGAYQALRLDDLFDTRKVGGKRATIGGARFGGRFTRGAIGFIFGMDGRYGCFQVLQCEIELLGIGLLGFAAEGGLLKSRNQLLQPFDPLILAHFTRVRGDQHRLQGSNIVWKIDNVQHARSLSNSASHRRPD</sequence>
<dbReference type="AlphaFoldDB" id="A0A154IDB4"/>